<dbReference type="PANTHER" id="PTHR12534:SF0">
    <property type="entry name" value="SMALL RIBOSOMAL SUBUNIT PROTEIN US2M"/>
    <property type="match status" value="1"/>
</dbReference>
<protein>
    <submittedName>
        <fullName evidence="5">Uncharacterized protein</fullName>
    </submittedName>
</protein>
<comment type="caution">
    <text evidence="5">The sequence shown here is derived from an EMBL/GenBank/DDBJ whole genome shotgun (WGS) entry which is preliminary data.</text>
</comment>
<evidence type="ECO:0000256" key="1">
    <source>
        <dbReference type="ARBA" id="ARBA00006242"/>
    </source>
</evidence>
<evidence type="ECO:0000256" key="3">
    <source>
        <dbReference type="ARBA" id="ARBA00023274"/>
    </source>
</evidence>
<name>A0A2H9TKE5_9FUNG</name>
<dbReference type="PRINTS" id="PR00395">
    <property type="entry name" value="RIBOSOMALS2"/>
</dbReference>
<dbReference type="GO" id="GO:0003735">
    <property type="term" value="F:structural constituent of ribosome"/>
    <property type="evidence" value="ECO:0007669"/>
    <property type="project" value="InterPro"/>
</dbReference>
<comment type="similarity">
    <text evidence="1 4">Belongs to the universal ribosomal protein uS2 family.</text>
</comment>
<keyword evidence="6" id="KW-1185">Reference proteome</keyword>
<evidence type="ECO:0000256" key="4">
    <source>
        <dbReference type="RuleBase" id="RU003631"/>
    </source>
</evidence>
<dbReference type="OrthoDB" id="2320368at2759"/>
<dbReference type="AlphaFoldDB" id="A0A2H9TKE5"/>
<reference evidence="5 6" key="1">
    <citation type="submission" date="2016-10" db="EMBL/GenBank/DDBJ databases">
        <title>The genome of Paramicrosporidium saccamoebae is the missing link in understanding Cryptomycota and Microsporidia evolution.</title>
        <authorList>
            <person name="Quandt C.A."/>
            <person name="Beaudet D."/>
            <person name="Corsaro D."/>
            <person name="Michel R."/>
            <person name="Corradi N."/>
            <person name="James T."/>
        </authorList>
    </citation>
    <scope>NUCLEOTIDE SEQUENCE [LARGE SCALE GENOMIC DNA]</scope>
    <source>
        <strain evidence="5 6">KSL3</strain>
    </source>
</reference>
<dbReference type="Pfam" id="PF00318">
    <property type="entry name" value="Ribosomal_S2"/>
    <property type="match status" value="2"/>
</dbReference>
<sequence>MAAWPITDEPCMSRRLYSKNLNLGHFLERRSNFLESISRDAKQSVIQKSQSKLLEILSATGSAVSTKAGLDPTYSPNFNVQTARDAVTIRQMMSCSMHLGHATAKWNPRMAPFIFGERAGIHIIDLEKTIVALRQACNVITDIAARGGVIVFVGTGENIQRLTYECAQECNQHYVNMRWVGGTITNRNQVLRSDKLTPDLLILLDPVTNEMAVQEAQKGNIPTIAICDTNFDPTSVTYPIPANDDAFSSVELVARTLAMAALEGRNTRTQPTKSADIIESATLFIDRVFTREKFKSAPAPGAEVNVAGAEYFEFRKDGNWAQEFAAAAPISEAVAFEQAFSKIEISNNSGWAKEFQGTAAQNAAWINEFSRKTDWPSEPAEGADSWVDEFKSANANEDEELKHTAQGILNSLELDHDSKLQNSRFVAYLHTLAGAEASANQEGRDDWANEFGSTVADGAKVKATAKNWADEFGSTVADGTKVKASAENWADEFSSAATSDNFVQQEFETWKQDFFKNIEPLKEDAQWANMEKAWEEYQGTGYGYENFAQREFGTYHFSVPIVENPYRTVPNKAELLASNVNFKDSILLYEAIVNEDPSNVSAWVQLGTLQQANECDAQAIAAFLKVLASSPSDKDALIGLAASCINESCIPDALEAFQRLLGSAEKGSTIEAILGKFESLSEKSRHYVLATAMLNNMVGNYARAEELLSSVAQDWVTLNRLGASFANAKEYHRAIGIYDQLLSTGHNLPRIHYNKGISLMCLESHDEATRSFIQSIETQIPTTTLTRVKEELLPSYRAPWEALQVNLTIQGREDLASLCLNPNPNPNPNPNLNINLSQIKSAVGL</sequence>
<keyword evidence="3 4" id="KW-0687">Ribonucleoprotein</keyword>
<dbReference type="Gene3D" id="1.25.40.10">
    <property type="entry name" value="Tetratricopeptide repeat domain"/>
    <property type="match status" value="2"/>
</dbReference>
<proteinExistence type="inferred from homology"/>
<dbReference type="InterPro" id="IPR011990">
    <property type="entry name" value="TPR-like_helical_dom_sf"/>
</dbReference>
<keyword evidence="2 4" id="KW-0689">Ribosomal protein</keyword>
<dbReference type="InterPro" id="IPR005706">
    <property type="entry name" value="Ribosomal_uS2_bac/mit/plastid"/>
</dbReference>
<dbReference type="Proteomes" id="UP000240830">
    <property type="component" value="Unassembled WGS sequence"/>
</dbReference>
<dbReference type="NCBIfam" id="TIGR01011">
    <property type="entry name" value="rpsB_bact"/>
    <property type="match status" value="1"/>
</dbReference>
<dbReference type="CDD" id="cd01425">
    <property type="entry name" value="RPS2"/>
    <property type="match status" value="1"/>
</dbReference>
<evidence type="ECO:0000313" key="5">
    <source>
        <dbReference type="EMBL" id="PJF18205.1"/>
    </source>
</evidence>
<dbReference type="SUPFAM" id="SSF48452">
    <property type="entry name" value="TPR-like"/>
    <property type="match status" value="1"/>
</dbReference>
<accession>A0A2H9TKE5</accession>
<evidence type="ECO:0000256" key="2">
    <source>
        <dbReference type="ARBA" id="ARBA00022980"/>
    </source>
</evidence>
<dbReference type="InterPro" id="IPR023591">
    <property type="entry name" value="Ribosomal_uS2_flav_dom_sf"/>
</dbReference>
<dbReference type="GO" id="GO:0005763">
    <property type="term" value="C:mitochondrial small ribosomal subunit"/>
    <property type="evidence" value="ECO:0007669"/>
    <property type="project" value="TreeGrafter"/>
</dbReference>
<dbReference type="SUPFAM" id="SSF52313">
    <property type="entry name" value="Ribosomal protein S2"/>
    <property type="match status" value="1"/>
</dbReference>
<dbReference type="PANTHER" id="PTHR12534">
    <property type="entry name" value="30S RIBOSOMAL PROTEIN S2 PROKARYOTIC AND ORGANELLAR"/>
    <property type="match status" value="1"/>
</dbReference>
<gene>
    <name evidence="5" type="ORF">PSACC_01984</name>
</gene>
<dbReference type="STRING" id="1246581.A0A2H9TKE5"/>
<dbReference type="Gene3D" id="3.40.50.10490">
    <property type="entry name" value="Glucose-6-phosphate isomerase like protein, domain 1"/>
    <property type="match status" value="1"/>
</dbReference>
<dbReference type="InterPro" id="IPR018130">
    <property type="entry name" value="Ribosomal_uS2_CS"/>
</dbReference>
<dbReference type="HAMAP" id="MF_00291_B">
    <property type="entry name" value="Ribosomal_uS2_B"/>
    <property type="match status" value="1"/>
</dbReference>
<dbReference type="EMBL" id="MTSL01000135">
    <property type="protein sequence ID" value="PJF18205.1"/>
    <property type="molecule type" value="Genomic_DNA"/>
</dbReference>
<dbReference type="SMART" id="SM00028">
    <property type="entry name" value="TPR"/>
    <property type="match status" value="3"/>
</dbReference>
<dbReference type="InterPro" id="IPR019734">
    <property type="entry name" value="TPR_rpt"/>
</dbReference>
<organism evidence="5 6">
    <name type="scientific">Paramicrosporidium saccamoebae</name>
    <dbReference type="NCBI Taxonomy" id="1246581"/>
    <lineage>
        <taxon>Eukaryota</taxon>
        <taxon>Fungi</taxon>
        <taxon>Fungi incertae sedis</taxon>
        <taxon>Cryptomycota</taxon>
        <taxon>Cryptomycota incertae sedis</taxon>
        <taxon>Paramicrosporidium</taxon>
    </lineage>
</organism>
<evidence type="ECO:0000313" key="6">
    <source>
        <dbReference type="Proteomes" id="UP000240830"/>
    </source>
</evidence>
<dbReference type="GO" id="GO:0006412">
    <property type="term" value="P:translation"/>
    <property type="evidence" value="ECO:0007669"/>
    <property type="project" value="InterPro"/>
</dbReference>
<dbReference type="PROSITE" id="PS00963">
    <property type="entry name" value="RIBOSOMAL_S2_2"/>
    <property type="match status" value="1"/>
</dbReference>
<dbReference type="InterPro" id="IPR001865">
    <property type="entry name" value="Ribosomal_uS2"/>
</dbReference>